<keyword evidence="2" id="KW-0812">Transmembrane</keyword>
<dbReference type="OrthoDB" id="3235960at2759"/>
<feature type="compositionally biased region" description="Basic and acidic residues" evidence="1">
    <location>
        <begin position="456"/>
        <end position="465"/>
    </location>
</feature>
<keyword evidence="2" id="KW-0472">Membrane</keyword>
<dbReference type="Pfam" id="PF20153">
    <property type="entry name" value="DUF6535"/>
    <property type="match status" value="1"/>
</dbReference>
<protein>
    <recommendedName>
        <fullName evidence="3">DUF6535 domain-containing protein</fullName>
    </recommendedName>
</protein>
<evidence type="ECO:0000259" key="3">
    <source>
        <dbReference type="Pfam" id="PF20153"/>
    </source>
</evidence>
<gene>
    <name evidence="4" type="ORF">SISNIDRAFT_489817</name>
</gene>
<reference evidence="4 5" key="1">
    <citation type="journal article" date="2016" name="Mol. Biol. Evol.">
        <title>Comparative Genomics of Early-Diverging Mushroom-Forming Fungi Provides Insights into the Origins of Lignocellulose Decay Capabilities.</title>
        <authorList>
            <person name="Nagy L.G."/>
            <person name="Riley R."/>
            <person name="Tritt A."/>
            <person name="Adam C."/>
            <person name="Daum C."/>
            <person name="Floudas D."/>
            <person name="Sun H."/>
            <person name="Yadav J.S."/>
            <person name="Pangilinan J."/>
            <person name="Larsson K.H."/>
            <person name="Matsuura K."/>
            <person name="Barry K."/>
            <person name="Labutti K."/>
            <person name="Kuo R."/>
            <person name="Ohm R.A."/>
            <person name="Bhattacharya S.S."/>
            <person name="Shirouzu T."/>
            <person name="Yoshinaga Y."/>
            <person name="Martin F.M."/>
            <person name="Grigoriev I.V."/>
            <person name="Hibbett D.S."/>
        </authorList>
    </citation>
    <scope>NUCLEOTIDE SEQUENCE [LARGE SCALE GENOMIC DNA]</scope>
    <source>
        <strain evidence="4 5">HHB9708</strain>
    </source>
</reference>
<evidence type="ECO:0000256" key="2">
    <source>
        <dbReference type="SAM" id="Phobius"/>
    </source>
</evidence>
<evidence type="ECO:0000256" key="1">
    <source>
        <dbReference type="SAM" id="MobiDB-lite"/>
    </source>
</evidence>
<dbReference type="AlphaFoldDB" id="A0A164PJ79"/>
<feature type="transmembrane region" description="Helical" evidence="2">
    <location>
        <begin position="230"/>
        <end position="249"/>
    </location>
</feature>
<feature type="transmembrane region" description="Helical" evidence="2">
    <location>
        <begin position="197"/>
        <end position="218"/>
    </location>
</feature>
<evidence type="ECO:0000313" key="5">
    <source>
        <dbReference type="Proteomes" id="UP000076722"/>
    </source>
</evidence>
<feature type="domain" description="DUF6535" evidence="3">
    <location>
        <begin position="70"/>
        <end position="219"/>
    </location>
</feature>
<keyword evidence="5" id="KW-1185">Reference proteome</keyword>
<evidence type="ECO:0000313" key="4">
    <source>
        <dbReference type="EMBL" id="KZS88783.1"/>
    </source>
</evidence>
<feature type="region of interest" description="Disordered" evidence="1">
    <location>
        <begin position="456"/>
        <end position="481"/>
    </location>
</feature>
<feature type="region of interest" description="Disordered" evidence="1">
    <location>
        <begin position="282"/>
        <end position="308"/>
    </location>
</feature>
<keyword evidence="2" id="KW-1133">Transmembrane helix</keyword>
<feature type="transmembrane region" description="Helical" evidence="2">
    <location>
        <begin position="81"/>
        <end position="102"/>
    </location>
</feature>
<sequence length="647" mass="73350">MGAQKGYMDEVKISVMSQSATMEAIKTTLLDHGKKFDILTNDALKNDQPYDEKEPDDESTCLALYEIVLAKTKEKAEGWNGTIDVTLIFIALFSAVLTAFLIPATQALSPSPSSPSNSFSLASGPPPLPARSDEAVCALYYLSLITAIIVAVLCALGRQWVRKLTMMPDIIGWKARTLYHVERMERAERWIKFLMEVIYRLLLLSIALFLAGLLYQLWNLSSSSSETATILMATWALGVILVSAIAITMSATTFHAIRYEGSVFEGPLSKLVVAVIMRHSGSKTSEASTQSKPLHHREGERAHHSRRRMESCDLECSPEEYWGPVGQSKPRHGRSLKEMGARMRAVLVERMWQRTKKCIQSLRIEVDRDSMDKLADIYFRRIADAGDPHLLERAVPSFSCATWVQHGDGSMDQFRKAYNRLKATDLSVRARQSLDVQVSRFSSWLRVRRKEIEASRANRRQEEWHPGSILGQSEEANDEAEEDRRTVELTKFLLEQHRQDIYSFFDVSYVETCTDILNILTCPFDSDELIAKCLCVFDQPKYLGDHQEIFKYAVIRCISRLRSGAEDAVRRILSHVDRYSVIISFIRSTYYSDDFDDILKVVIGGYSNDVLIHVNNYLDEPRGWSNIDPRSLSSVIRLVESATLASR</sequence>
<feature type="transmembrane region" description="Helical" evidence="2">
    <location>
        <begin position="138"/>
        <end position="157"/>
    </location>
</feature>
<accession>A0A164PJ79</accession>
<dbReference type="EMBL" id="KV419433">
    <property type="protein sequence ID" value="KZS88783.1"/>
    <property type="molecule type" value="Genomic_DNA"/>
</dbReference>
<organism evidence="4 5">
    <name type="scientific">Sistotremastrum niveocremeum HHB9708</name>
    <dbReference type="NCBI Taxonomy" id="1314777"/>
    <lineage>
        <taxon>Eukaryota</taxon>
        <taxon>Fungi</taxon>
        <taxon>Dikarya</taxon>
        <taxon>Basidiomycota</taxon>
        <taxon>Agaricomycotina</taxon>
        <taxon>Agaricomycetes</taxon>
        <taxon>Sistotremastrales</taxon>
        <taxon>Sistotremastraceae</taxon>
        <taxon>Sertulicium</taxon>
        <taxon>Sertulicium niveocremeum</taxon>
    </lineage>
</organism>
<feature type="compositionally biased region" description="Polar residues" evidence="1">
    <location>
        <begin position="282"/>
        <end position="292"/>
    </location>
</feature>
<proteinExistence type="predicted"/>
<dbReference type="Proteomes" id="UP000076722">
    <property type="component" value="Unassembled WGS sequence"/>
</dbReference>
<dbReference type="InterPro" id="IPR045338">
    <property type="entry name" value="DUF6535"/>
</dbReference>
<name>A0A164PJ79_9AGAM</name>